<dbReference type="Pfam" id="PF13510">
    <property type="entry name" value="Fer2_4"/>
    <property type="match status" value="1"/>
</dbReference>
<evidence type="ECO:0000256" key="6">
    <source>
        <dbReference type="ARBA" id="ARBA00022723"/>
    </source>
</evidence>
<keyword evidence="6" id="KW-0479">Metal-binding</keyword>
<dbReference type="InterPro" id="IPR017896">
    <property type="entry name" value="4Fe4S_Fe-S-bd"/>
</dbReference>
<dbReference type="InterPro" id="IPR001041">
    <property type="entry name" value="2Fe-2S_ferredoxin-type"/>
</dbReference>
<feature type="domain" description="4Fe-4S His(Cys)3-ligated-type" evidence="16">
    <location>
        <begin position="82"/>
        <end position="121"/>
    </location>
</feature>
<dbReference type="PROSITE" id="PS51085">
    <property type="entry name" value="2FE2S_FER_2"/>
    <property type="match status" value="1"/>
</dbReference>
<evidence type="ECO:0000256" key="3">
    <source>
        <dbReference type="ARBA" id="ARBA00005404"/>
    </source>
</evidence>
<dbReference type="Pfam" id="PF10588">
    <property type="entry name" value="NADH-G_4Fe-4S_3"/>
    <property type="match status" value="1"/>
</dbReference>
<dbReference type="InterPro" id="IPR050340">
    <property type="entry name" value="Cytosolic_Fe-S_CAF"/>
</dbReference>
<keyword evidence="7" id="KW-0677">Repeat</keyword>
<dbReference type="PANTHER" id="PTHR11615">
    <property type="entry name" value="NITRATE, FORMATE, IRON DEHYDROGENASE"/>
    <property type="match status" value="1"/>
</dbReference>
<dbReference type="SUPFAM" id="SSF54292">
    <property type="entry name" value="2Fe-2S ferredoxin-like"/>
    <property type="match status" value="1"/>
</dbReference>
<dbReference type="Pfam" id="PF12838">
    <property type="entry name" value="Fer4_7"/>
    <property type="match status" value="1"/>
</dbReference>
<keyword evidence="9" id="KW-0408">Iron</keyword>
<dbReference type="Gene3D" id="3.30.70.20">
    <property type="match status" value="1"/>
</dbReference>
<keyword evidence="10" id="KW-0411">Iron-sulfur</keyword>
<dbReference type="InterPro" id="IPR017900">
    <property type="entry name" value="4Fe4S_Fe_S_CS"/>
</dbReference>
<dbReference type="GO" id="GO:0008901">
    <property type="term" value="F:ferredoxin hydrogenase activity"/>
    <property type="evidence" value="ECO:0007669"/>
    <property type="project" value="UniProtKB-EC"/>
</dbReference>
<evidence type="ECO:0000259" key="15">
    <source>
        <dbReference type="PROSITE" id="PS51379"/>
    </source>
</evidence>
<protein>
    <submittedName>
        <fullName evidence="17">Hydrogenase, Fe-only</fullName>
        <ecNumber evidence="17">1.12.7.2</ecNumber>
    </submittedName>
</protein>
<keyword evidence="5" id="KW-0001">2Fe-2S</keyword>
<dbReference type="PROSITE" id="PS51839">
    <property type="entry name" value="4FE4S_HC3"/>
    <property type="match status" value="1"/>
</dbReference>
<evidence type="ECO:0000256" key="9">
    <source>
        <dbReference type="ARBA" id="ARBA00023004"/>
    </source>
</evidence>
<dbReference type="InterPro" id="IPR013352">
    <property type="entry name" value="Fe_hydrogenase_subset"/>
</dbReference>
<evidence type="ECO:0000256" key="2">
    <source>
        <dbReference type="ARBA" id="ARBA00004370"/>
    </source>
</evidence>
<keyword evidence="8" id="KW-1278">Translocase</keyword>
<dbReference type="NCBIfam" id="NF040763">
    <property type="entry name" value="FeFe_hydrog_A6"/>
    <property type="match status" value="1"/>
</dbReference>
<evidence type="ECO:0000256" key="7">
    <source>
        <dbReference type="ARBA" id="ARBA00022737"/>
    </source>
</evidence>
<dbReference type="NCBIfam" id="TIGR02512">
    <property type="entry name" value="FeFe_hydrog_A"/>
    <property type="match status" value="1"/>
</dbReference>
<reference evidence="17" key="1">
    <citation type="journal article" date="2015" name="Res. Microbiol.">
        <title>New FeFe-hydrogenase genes identified in a metagenomic fosmid library from a municipal wastewater treatment plant as revealed by high-throughput sequencing.</title>
        <authorList>
            <person name="Tomazetto G."/>
            <person name="Wibberg D."/>
            <person name="Schluter A."/>
            <person name="Oliveira V.M."/>
        </authorList>
    </citation>
    <scope>NUCLEOTIDE SEQUENCE</scope>
    <source>
        <plasmid evidence="17">fosmid 2F</plasmid>
    </source>
</reference>
<dbReference type="PROSITE" id="PS51379">
    <property type="entry name" value="4FE4S_FER_2"/>
    <property type="match status" value="2"/>
</dbReference>
<evidence type="ECO:0000256" key="5">
    <source>
        <dbReference type="ARBA" id="ARBA00022714"/>
    </source>
</evidence>
<dbReference type="SMART" id="SM00929">
    <property type="entry name" value="NADH-G_4Fe-4S_3"/>
    <property type="match status" value="1"/>
</dbReference>
<evidence type="ECO:0000256" key="11">
    <source>
        <dbReference type="ARBA" id="ARBA00023027"/>
    </source>
</evidence>
<evidence type="ECO:0000313" key="17">
    <source>
        <dbReference type="EMBL" id="CDL65407.1"/>
    </source>
</evidence>
<dbReference type="Gene3D" id="3.40.950.10">
    <property type="entry name" value="Fe-only Hydrogenase (Larger Subunit), Chain L, domain 3"/>
    <property type="match status" value="1"/>
</dbReference>
<dbReference type="GO" id="GO:0051537">
    <property type="term" value="F:2 iron, 2 sulfur cluster binding"/>
    <property type="evidence" value="ECO:0007669"/>
    <property type="project" value="UniProtKB-KW"/>
</dbReference>
<dbReference type="Gene3D" id="4.10.260.20">
    <property type="entry name" value="Iron hydrogenase, small subunit"/>
    <property type="match status" value="1"/>
</dbReference>
<sequence length="590" mass="64975">MEKRKINLTIDGRSYQIKEGKTILESCKELGISIPSLCYLKDISSNASCGICVVEVKGAKSLVRSCVTSASEGMEIKTHTPALNQARITNLQLLLANHPSDCLICDRNGNCELQEISSVLGVNETPYDKTKPLLPLDETSLSLIRDPNKCILCGRCVAVCAEMQTVYAIDFAGRGLKTKIATYKDKGLGNVACTNCGQCALVCPTGAIVERNESGHLLKDLYDDNKVVVVQTAPAIRVGIGEAMGMADGALVTGQMVAALRRLGFDKVFDTQFTADLTIMEEGYELIKRLTTNGKLPMVTSCSPGWIKFIEHFYPKSLAHLSTCKSPQQMFGAVAKTYYAEKMGIDPRRLVVVSIMPCTAKKFECKRPEMKSAYHWWKEKMNLNEKEAFFDVDYVLTTRELARMFKMTGVDFKNLPEEEFDNPLGISTGAGAIFAATGGVMEAAVRTAYEVVAGKPLPDLNLKVVRGFDGIKEAELDINGTKLKVAVAHTLKNARVLLDQIEEGNSPYAFIEVMTCPGGCLGGGGQPIPTTWEVRQKRAESIYREDSIKPIRKSHDNPAIKELYEDFLKKPLGHISHELLHTDYVERGVY</sequence>
<dbReference type="Gene3D" id="3.40.50.1780">
    <property type="match status" value="1"/>
</dbReference>
<accession>A0A0A8KWR2</accession>
<dbReference type="Pfam" id="PF02256">
    <property type="entry name" value="Fe_hyd_SSU"/>
    <property type="match status" value="1"/>
</dbReference>
<evidence type="ECO:0000256" key="4">
    <source>
        <dbReference type="ARBA" id="ARBA00022485"/>
    </source>
</evidence>
<dbReference type="InterPro" id="IPR009016">
    <property type="entry name" value="Fe_hydrogenase"/>
</dbReference>
<dbReference type="AlphaFoldDB" id="A0A0A8KWR2"/>
<dbReference type="SUPFAM" id="SSF54862">
    <property type="entry name" value="4Fe-4S ferredoxins"/>
    <property type="match status" value="1"/>
</dbReference>
<dbReference type="FunFam" id="3.30.70.20:FF:000035">
    <property type="entry name" value="Iron hydrogenase 1"/>
    <property type="match status" value="1"/>
</dbReference>
<evidence type="ECO:0000256" key="13">
    <source>
        <dbReference type="ARBA" id="ARBA00034078"/>
    </source>
</evidence>
<dbReference type="GO" id="GO:0051539">
    <property type="term" value="F:4 iron, 4 sulfur cluster binding"/>
    <property type="evidence" value="ECO:0007669"/>
    <property type="project" value="UniProtKB-KW"/>
</dbReference>
<dbReference type="GO" id="GO:0016020">
    <property type="term" value="C:membrane"/>
    <property type="evidence" value="ECO:0007669"/>
    <property type="project" value="UniProtKB-SubCell"/>
</dbReference>
<dbReference type="SUPFAM" id="SSF53920">
    <property type="entry name" value="Fe-only hydrogenase"/>
    <property type="match status" value="1"/>
</dbReference>
<proteinExistence type="inferred from homology"/>
<dbReference type="Pfam" id="PF02906">
    <property type="entry name" value="Fe_hyd_lg_C"/>
    <property type="match status" value="1"/>
</dbReference>
<feature type="domain" description="4Fe-4S ferredoxin-type" evidence="15">
    <location>
        <begin position="141"/>
        <end position="171"/>
    </location>
</feature>
<evidence type="ECO:0000259" key="14">
    <source>
        <dbReference type="PROSITE" id="PS51085"/>
    </source>
</evidence>
<organism evidence="17">
    <name type="scientific">wastewater metagenome</name>
    <dbReference type="NCBI Taxonomy" id="527639"/>
    <lineage>
        <taxon>unclassified sequences</taxon>
        <taxon>metagenomes</taxon>
        <taxon>ecological metagenomes</taxon>
    </lineage>
</organism>
<feature type="domain" description="4Fe-4S ferredoxin-type" evidence="15">
    <location>
        <begin position="184"/>
        <end position="213"/>
    </location>
</feature>
<feature type="domain" description="2Fe-2S ferredoxin-type" evidence="14">
    <location>
        <begin position="4"/>
        <end position="82"/>
    </location>
</feature>
<keyword evidence="4" id="KW-0004">4Fe-4S</keyword>
<dbReference type="CDD" id="cd00207">
    <property type="entry name" value="fer2"/>
    <property type="match status" value="1"/>
</dbReference>
<gene>
    <name evidence="17" type="ORF">WWTP_pFosmid_2F_0019</name>
</gene>
<dbReference type="InterPro" id="IPR004108">
    <property type="entry name" value="Fe_hydrogenase_lsu_C"/>
</dbReference>
<dbReference type="EMBL" id="HG796239">
    <property type="protein sequence ID" value="CDL65407.1"/>
    <property type="molecule type" value="Genomic_DNA"/>
</dbReference>
<dbReference type="InterPro" id="IPR036010">
    <property type="entry name" value="2Fe-2S_ferredoxin-like_sf"/>
</dbReference>
<dbReference type="GO" id="GO:0005506">
    <property type="term" value="F:iron ion binding"/>
    <property type="evidence" value="ECO:0007669"/>
    <property type="project" value="InterPro"/>
</dbReference>
<dbReference type="InterPro" id="IPR036991">
    <property type="entry name" value="Fe_hydrogenase_ssu_sf"/>
</dbReference>
<dbReference type="InterPro" id="IPR049830">
    <property type="entry name" value="HndD"/>
</dbReference>
<dbReference type="InterPro" id="IPR003149">
    <property type="entry name" value="Fe_hydrogenase_ssu"/>
</dbReference>
<comment type="subcellular location">
    <subcellularLocation>
        <location evidence="2">Membrane</location>
    </subcellularLocation>
</comment>
<dbReference type="EC" id="1.12.7.2" evidence="17"/>
<evidence type="ECO:0000256" key="8">
    <source>
        <dbReference type="ARBA" id="ARBA00022967"/>
    </source>
</evidence>
<dbReference type="InterPro" id="IPR019574">
    <property type="entry name" value="NADH_UbQ_OxRdtase_Gsu_4Fe4S-bd"/>
</dbReference>
<evidence type="ECO:0000256" key="12">
    <source>
        <dbReference type="ARBA" id="ARBA00023136"/>
    </source>
</evidence>
<dbReference type="SMART" id="SM00902">
    <property type="entry name" value="Fe_hyd_SSU"/>
    <property type="match status" value="1"/>
</dbReference>
<keyword evidence="11" id="KW-0520">NAD</keyword>
<name>A0A0A8KWR2_9ZZZZ</name>
<dbReference type="Gene3D" id="3.10.20.740">
    <property type="match status" value="1"/>
</dbReference>
<comment type="cofactor">
    <cofactor evidence="13">
        <name>[2Fe-2S] cluster</name>
        <dbReference type="ChEBI" id="CHEBI:190135"/>
    </cofactor>
</comment>
<evidence type="ECO:0000256" key="1">
    <source>
        <dbReference type="ARBA" id="ARBA00001966"/>
    </source>
</evidence>
<dbReference type="PROSITE" id="PS00198">
    <property type="entry name" value="4FE4S_FER_1"/>
    <property type="match status" value="1"/>
</dbReference>
<comment type="cofactor">
    <cofactor evidence="1">
        <name>[4Fe-4S] cluster</name>
        <dbReference type="ChEBI" id="CHEBI:49883"/>
    </cofactor>
</comment>
<geneLocation type="plasmid" evidence="17">
    <name>fosmid 2F</name>
</geneLocation>
<keyword evidence="12" id="KW-0472">Membrane</keyword>
<evidence type="ECO:0000256" key="10">
    <source>
        <dbReference type="ARBA" id="ARBA00023014"/>
    </source>
</evidence>
<keyword evidence="17" id="KW-0614">Plasmid</keyword>
<comment type="similarity">
    <text evidence="3">Belongs to the complex I 75 kDa subunit family.</text>
</comment>
<evidence type="ECO:0000259" key="16">
    <source>
        <dbReference type="PROSITE" id="PS51839"/>
    </source>
</evidence>
<dbReference type="FunFam" id="3.10.20.740:FF:000004">
    <property type="entry name" value="NADH-quinone oxidoreductase"/>
    <property type="match status" value="1"/>
</dbReference>
<keyword evidence="17" id="KW-0560">Oxidoreductase</keyword>